<accession>A0A1H2N4L8</accession>
<organism evidence="2 3">
    <name type="scientific">Microlunatus sagamiharensis</name>
    <dbReference type="NCBI Taxonomy" id="546874"/>
    <lineage>
        <taxon>Bacteria</taxon>
        <taxon>Bacillati</taxon>
        <taxon>Actinomycetota</taxon>
        <taxon>Actinomycetes</taxon>
        <taxon>Propionibacteriales</taxon>
        <taxon>Propionibacteriaceae</taxon>
        <taxon>Microlunatus</taxon>
    </lineage>
</organism>
<keyword evidence="1" id="KW-0732">Signal</keyword>
<gene>
    <name evidence="2" type="ORF">SAMN04488544_3318</name>
</gene>
<protein>
    <recommendedName>
        <fullName evidence="4">Secreted protein</fullName>
    </recommendedName>
</protein>
<proteinExistence type="predicted"/>
<feature type="chain" id="PRO_5039649288" description="Secreted protein" evidence="1">
    <location>
        <begin position="25"/>
        <end position="156"/>
    </location>
</feature>
<dbReference type="EMBL" id="LT629799">
    <property type="protein sequence ID" value="SDV00437.1"/>
    <property type="molecule type" value="Genomic_DNA"/>
</dbReference>
<keyword evidence="3" id="KW-1185">Reference proteome</keyword>
<feature type="signal peptide" evidence="1">
    <location>
        <begin position="1"/>
        <end position="24"/>
    </location>
</feature>
<evidence type="ECO:0000313" key="3">
    <source>
        <dbReference type="Proteomes" id="UP000198825"/>
    </source>
</evidence>
<name>A0A1H2N4L8_9ACTN</name>
<evidence type="ECO:0000313" key="2">
    <source>
        <dbReference type="EMBL" id="SDV00437.1"/>
    </source>
</evidence>
<evidence type="ECO:0000256" key="1">
    <source>
        <dbReference type="SAM" id="SignalP"/>
    </source>
</evidence>
<sequence>MASTLKRLARLSLRLATCTVVASAAATGVVHSAEAATKLSPINVYSTDLGARGTFTITWYGANHAYVDWTNTDRKADGRGAYLEIESTAAGTGSDYTKGWATDHLTAGNGSTTYFHTDIVDSGGIKNLILTECNGMTGPFNSPDRCDHVTSKNPYA</sequence>
<dbReference type="Proteomes" id="UP000198825">
    <property type="component" value="Chromosome I"/>
</dbReference>
<dbReference type="AlphaFoldDB" id="A0A1H2N4L8"/>
<dbReference type="STRING" id="546874.SAMN04488544_3318"/>
<dbReference type="RefSeq" id="WP_091076764.1">
    <property type="nucleotide sequence ID" value="NZ_LT629799.1"/>
</dbReference>
<reference evidence="3" key="1">
    <citation type="submission" date="2016-10" db="EMBL/GenBank/DDBJ databases">
        <authorList>
            <person name="Varghese N."/>
            <person name="Submissions S."/>
        </authorList>
    </citation>
    <scope>NUCLEOTIDE SEQUENCE [LARGE SCALE GENOMIC DNA]</scope>
    <source>
        <strain evidence="3">DSM 21743</strain>
    </source>
</reference>
<evidence type="ECO:0008006" key="4">
    <source>
        <dbReference type="Google" id="ProtNLM"/>
    </source>
</evidence>